<keyword evidence="2" id="KW-0238">DNA-binding</keyword>
<dbReference type="CDD" id="cd20010">
    <property type="entry name" value="PBP1_AglR-like"/>
    <property type="match status" value="1"/>
</dbReference>
<dbReference type="PANTHER" id="PTHR30146:SF109">
    <property type="entry name" value="HTH-TYPE TRANSCRIPTIONAL REGULATOR GALS"/>
    <property type="match status" value="1"/>
</dbReference>
<dbReference type="Pfam" id="PF13377">
    <property type="entry name" value="Peripla_BP_3"/>
    <property type="match status" value="1"/>
</dbReference>
<proteinExistence type="predicted"/>
<evidence type="ECO:0000259" key="4">
    <source>
        <dbReference type="PROSITE" id="PS50932"/>
    </source>
</evidence>
<dbReference type="EMBL" id="JAHKNG010000010">
    <property type="protein sequence ID" value="MBU3030015.1"/>
    <property type="molecule type" value="Genomic_DNA"/>
</dbReference>
<evidence type="ECO:0000256" key="2">
    <source>
        <dbReference type="ARBA" id="ARBA00023125"/>
    </source>
</evidence>
<dbReference type="Proteomes" id="UP001166191">
    <property type="component" value="Unassembled WGS sequence"/>
</dbReference>
<evidence type="ECO:0000313" key="6">
    <source>
        <dbReference type="Proteomes" id="UP001166191"/>
    </source>
</evidence>
<dbReference type="PROSITE" id="PS50932">
    <property type="entry name" value="HTH_LACI_2"/>
    <property type="match status" value="1"/>
</dbReference>
<accession>A0ABS6AHF2</accession>
<organism evidence="5 6">
    <name type="scientific">Paracoccus marinaquae</name>
    <dbReference type="NCBI Taxonomy" id="2841926"/>
    <lineage>
        <taxon>Bacteria</taxon>
        <taxon>Pseudomonadati</taxon>
        <taxon>Pseudomonadota</taxon>
        <taxon>Alphaproteobacteria</taxon>
        <taxon>Rhodobacterales</taxon>
        <taxon>Paracoccaceae</taxon>
        <taxon>Paracoccus</taxon>
    </lineage>
</organism>
<dbReference type="PANTHER" id="PTHR30146">
    <property type="entry name" value="LACI-RELATED TRANSCRIPTIONAL REPRESSOR"/>
    <property type="match status" value="1"/>
</dbReference>
<gene>
    <name evidence="5" type="ORF">KNW02_07780</name>
</gene>
<keyword evidence="1" id="KW-0805">Transcription regulation</keyword>
<evidence type="ECO:0000256" key="3">
    <source>
        <dbReference type="ARBA" id="ARBA00023163"/>
    </source>
</evidence>
<evidence type="ECO:0000256" key="1">
    <source>
        <dbReference type="ARBA" id="ARBA00023015"/>
    </source>
</evidence>
<evidence type="ECO:0000313" key="5">
    <source>
        <dbReference type="EMBL" id="MBU3030015.1"/>
    </source>
</evidence>
<protein>
    <submittedName>
        <fullName evidence="5">Substrate-binding domain-containing protein</fullName>
    </submittedName>
</protein>
<reference evidence="5" key="1">
    <citation type="submission" date="2021-06" db="EMBL/GenBank/DDBJ databases">
        <title>Paracoccus bacterium XHP0099 sp. nov., isolated from the surface waters of the Yellow Sea.</title>
        <authorList>
            <person name="Xue H."/>
            <person name="Zhang D."/>
        </authorList>
    </citation>
    <scope>NUCLEOTIDE SEQUENCE</scope>
    <source>
        <strain evidence="5">XHP0099</strain>
    </source>
</reference>
<name>A0ABS6AHF2_9RHOB</name>
<feature type="domain" description="HTH lacI-type" evidence="4">
    <location>
        <begin position="1"/>
        <end position="55"/>
    </location>
</feature>
<keyword evidence="3" id="KW-0804">Transcription</keyword>
<dbReference type="RefSeq" id="WP_216032700.1">
    <property type="nucleotide sequence ID" value="NZ_JAHKNG010000010.1"/>
</dbReference>
<dbReference type="SMART" id="SM00354">
    <property type="entry name" value="HTH_LACI"/>
    <property type="match status" value="1"/>
</dbReference>
<dbReference type="InterPro" id="IPR046335">
    <property type="entry name" value="LacI/GalR-like_sensor"/>
</dbReference>
<sequence>MNLKEFARLVGLSPTTVSRALNGHPEVSIRTRTRLIEAAQHYGYAPNAHARFLAMGHSSTIGCVIPISGRNEIVNPIYTDFLAGVGEECAERKYEINLTVVPDDAQASAYRALKSKGLIGGVIVQFPRHDDPRPALLTGIGLPFVVHGRISSHDGPYCWVDVDNLRAFRRATEFLLQLGHRRIALLNGDERMDFAARRRDGYLQALAEAGQNADPALMSGAEMTTSFGFAETMRLLALDSPPTAILCSSTLIAAGISQGLDERGLRLGADLSVVSFDDDLAYSRNPGVVPLFTAMRSSVREAGRRSAAMLISKIESGDPEPKHDLMEAELVVGRSTGPPSRAIQ</sequence>
<comment type="caution">
    <text evidence="5">The sequence shown here is derived from an EMBL/GenBank/DDBJ whole genome shotgun (WGS) entry which is preliminary data.</text>
</comment>
<dbReference type="CDD" id="cd01392">
    <property type="entry name" value="HTH_LacI"/>
    <property type="match status" value="1"/>
</dbReference>
<dbReference type="Pfam" id="PF00356">
    <property type="entry name" value="LacI"/>
    <property type="match status" value="1"/>
</dbReference>
<keyword evidence="6" id="KW-1185">Reference proteome</keyword>
<dbReference type="InterPro" id="IPR000843">
    <property type="entry name" value="HTH_LacI"/>
</dbReference>